<name>A0A3S4UC62_9STAP</name>
<feature type="transmembrane region" description="Helical" evidence="14">
    <location>
        <begin position="43"/>
        <end position="63"/>
    </location>
</feature>
<feature type="transmembrane region" description="Helical" evidence="14">
    <location>
        <begin position="12"/>
        <end position="31"/>
    </location>
</feature>
<evidence type="ECO:0000256" key="8">
    <source>
        <dbReference type="ARBA" id="ARBA00022777"/>
    </source>
</evidence>
<dbReference type="InterPro" id="IPR036097">
    <property type="entry name" value="HisK_dim/P_sf"/>
</dbReference>
<evidence type="ECO:0000313" key="17">
    <source>
        <dbReference type="EMBL" id="RZI01086.1"/>
    </source>
</evidence>
<organism evidence="17 18">
    <name type="scientific">Staphylococcus condimenti</name>
    <dbReference type="NCBI Taxonomy" id="70255"/>
    <lineage>
        <taxon>Bacteria</taxon>
        <taxon>Bacillati</taxon>
        <taxon>Bacillota</taxon>
        <taxon>Bacilli</taxon>
        <taxon>Bacillales</taxon>
        <taxon>Staphylococcaceae</taxon>
        <taxon>Staphylococcus</taxon>
    </lineage>
</organism>
<evidence type="ECO:0000259" key="15">
    <source>
        <dbReference type="PROSITE" id="PS50109"/>
    </source>
</evidence>
<dbReference type="Gene3D" id="3.30.565.10">
    <property type="entry name" value="Histidine kinase-like ATPase, C-terminal domain"/>
    <property type="match status" value="1"/>
</dbReference>
<evidence type="ECO:0000256" key="9">
    <source>
        <dbReference type="ARBA" id="ARBA00022840"/>
    </source>
</evidence>
<evidence type="ECO:0000256" key="3">
    <source>
        <dbReference type="ARBA" id="ARBA00012438"/>
    </source>
</evidence>
<keyword evidence="12 14" id="KW-0472">Membrane</keyword>
<gene>
    <name evidence="17" type="ORF">EIG99_09720</name>
    <name evidence="16" type="ORF">I6J05_12370</name>
</gene>
<keyword evidence="5" id="KW-0808">Transferase</keyword>
<evidence type="ECO:0000256" key="2">
    <source>
        <dbReference type="ARBA" id="ARBA00004651"/>
    </source>
</evidence>
<dbReference type="GO" id="GO:0016036">
    <property type="term" value="P:cellular response to phosphate starvation"/>
    <property type="evidence" value="ECO:0007669"/>
    <property type="project" value="TreeGrafter"/>
</dbReference>
<dbReference type="RefSeq" id="WP_047130882.1">
    <property type="nucleotide sequence ID" value="NZ_CP018776.1"/>
</dbReference>
<evidence type="ECO:0000256" key="11">
    <source>
        <dbReference type="ARBA" id="ARBA00023012"/>
    </source>
</evidence>
<dbReference type="AlphaFoldDB" id="A0A3S4UC62"/>
<dbReference type="EMBL" id="CP068073">
    <property type="protein sequence ID" value="QQS82653.1"/>
    <property type="molecule type" value="Genomic_DNA"/>
</dbReference>
<feature type="domain" description="Histidine kinase" evidence="15">
    <location>
        <begin position="126"/>
        <end position="333"/>
    </location>
</feature>
<accession>A0A3S4UC62</accession>
<evidence type="ECO:0000313" key="18">
    <source>
        <dbReference type="Proteomes" id="UP000293854"/>
    </source>
</evidence>
<dbReference type="InterPro" id="IPR005467">
    <property type="entry name" value="His_kinase_dom"/>
</dbReference>
<protein>
    <recommendedName>
        <fullName evidence="3">histidine kinase</fullName>
        <ecNumber evidence="3">2.7.13.3</ecNumber>
    </recommendedName>
    <alternativeName>
        <fullName evidence="13">Glycopeptide resistance-associated protein S</fullName>
    </alternativeName>
</protein>
<dbReference type="GO" id="GO:0004721">
    <property type="term" value="F:phosphoprotein phosphatase activity"/>
    <property type="evidence" value="ECO:0007669"/>
    <property type="project" value="TreeGrafter"/>
</dbReference>
<dbReference type="InterPro" id="IPR050351">
    <property type="entry name" value="BphY/WalK/GraS-like"/>
</dbReference>
<evidence type="ECO:0000256" key="12">
    <source>
        <dbReference type="ARBA" id="ARBA00023136"/>
    </source>
</evidence>
<evidence type="ECO:0000256" key="4">
    <source>
        <dbReference type="ARBA" id="ARBA00022475"/>
    </source>
</evidence>
<evidence type="ECO:0000256" key="13">
    <source>
        <dbReference type="ARBA" id="ARBA00042987"/>
    </source>
</evidence>
<evidence type="ECO:0000256" key="1">
    <source>
        <dbReference type="ARBA" id="ARBA00000085"/>
    </source>
</evidence>
<dbReference type="InterPro" id="IPR036890">
    <property type="entry name" value="HATPase_C_sf"/>
</dbReference>
<evidence type="ECO:0000313" key="19">
    <source>
        <dbReference type="Proteomes" id="UP000595942"/>
    </source>
</evidence>
<evidence type="ECO:0000256" key="6">
    <source>
        <dbReference type="ARBA" id="ARBA00022692"/>
    </source>
</evidence>
<proteinExistence type="predicted"/>
<comment type="catalytic activity">
    <reaction evidence="1">
        <text>ATP + protein L-histidine = ADP + protein N-phospho-L-histidine.</text>
        <dbReference type="EC" id="2.7.13.3"/>
    </reaction>
</comment>
<dbReference type="PANTHER" id="PTHR45453">
    <property type="entry name" value="PHOSPHATE REGULON SENSOR PROTEIN PHOR"/>
    <property type="match status" value="1"/>
</dbReference>
<dbReference type="EC" id="2.7.13.3" evidence="3"/>
<dbReference type="GO" id="GO:0000155">
    <property type="term" value="F:phosphorelay sensor kinase activity"/>
    <property type="evidence" value="ECO:0007669"/>
    <property type="project" value="InterPro"/>
</dbReference>
<sequence length="347" mass="40574">MTLLKRISSFLLSRIYWILLLLGLQVVLLVVGYLDRDLSIESAIYLVLVNLMIIILFLFFAYLRETAFLKKLFEMREVEELKHKELANSPMEREILDYLYTQIVRQKKIVSEQAIALKEQEQSLTHFVHEMKTPLTAMKLLIEKEKDKKNKNALLFEWSRLNEMLDNQLYLVRLDSKNRDTYFENVDLKRMIIEEIQITRHVSRLKGIGFDIDFEADYSVFTDMKWCKMLLRQLISNAVKYSPEGYDIIIHAFEHHGYVNLTISDKGRGISSKDLPRIYERGFTSTGYRNETTSSGIGLYLVDQIKNTLSLSVRIDSIVNHGTKVTIIFPKQNEITEREAEVTTLSL</sequence>
<dbReference type="SUPFAM" id="SSF55874">
    <property type="entry name" value="ATPase domain of HSP90 chaperone/DNA topoisomerase II/histidine kinase"/>
    <property type="match status" value="1"/>
</dbReference>
<comment type="subcellular location">
    <subcellularLocation>
        <location evidence="2">Cell membrane</location>
        <topology evidence="2">Multi-pass membrane protein</topology>
    </subcellularLocation>
</comment>
<evidence type="ECO:0000313" key="16">
    <source>
        <dbReference type="EMBL" id="QQS82653.1"/>
    </source>
</evidence>
<keyword evidence="7" id="KW-0547">Nucleotide-binding</keyword>
<dbReference type="SMART" id="SM00388">
    <property type="entry name" value="HisKA"/>
    <property type="match status" value="1"/>
</dbReference>
<dbReference type="SMART" id="SM00387">
    <property type="entry name" value="HATPase_c"/>
    <property type="match status" value="1"/>
</dbReference>
<dbReference type="Proteomes" id="UP000293854">
    <property type="component" value="Unassembled WGS sequence"/>
</dbReference>
<dbReference type="InterPro" id="IPR003661">
    <property type="entry name" value="HisK_dim/P_dom"/>
</dbReference>
<reference evidence="17 18" key="1">
    <citation type="submission" date="2018-11" db="EMBL/GenBank/DDBJ databases">
        <title>Genomic profiling of Staphylococcus species from a Poultry farm system in KwaZulu-Natal, South Africa.</title>
        <authorList>
            <person name="Amoako D.G."/>
            <person name="Somboro A.M."/>
            <person name="Abia A.L.K."/>
            <person name="Bester L.A."/>
            <person name="Essack S.Y."/>
        </authorList>
    </citation>
    <scope>NUCLEOTIDE SEQUENCE [LARGE SCALE GENOMIC DNA]</scope>
    <source>
        <strain evidence="17 18">SA11</strain>
    </source>
</reference>
<dbReference type="GO" id="GO:0005524">
    <property type="term" value="F:ATP binding"/>
    <property type="evidence" value="ECO:0007669"/>
    <property type="project" value="UniProtKB-KW"/>
</dbReference>
<evidence type="ECO:0000256" key="7">
    <source>
        <dbReference type="ARBA" id="ARBA00022741"/>
    </source>
</evidence>
<keyword evidence="6 14" id="KW-0812">Transmembrane</keyword>
<dbReference type="InterPro" id="IPR003594">
    <property type="entry name" value="HATPase_dom"/>
</dbReference>
<keyword evidence="8 17" id="KW-0418">Kinase</keyword>
<dbReference type="PROSITE" id="PS50109">
    <property type="entry name" value="HIS_KIN"/>
    <property type="match status" value="1"/>
</dbReference>
<dbReference type="PANTHER" id="PTHR45453:SF2">
    <property type="entry name" value="HISTIDINE KINASE"/>
    <property type="match status" value="1"/>
</dbReference>
<dbReference type="EMBL" id="RQTE01000196">
    <property type="protein sequence ID" value="RZI01086.1"/>
    <property type="molecule type" value="Genomic_DNA"/>
</dbReference>
<dbReference type="SUPFAM" id="SSF47384">
    <property type="entry name" value="Homodimeric domain of signal transducing histidine kinase"/>
    <property type="match status" value="1"/>
</dbReference>
<keyword evidence="19" id="KW-1185">Reference proteome</keyword>
<keyword evidence="10 14" id="KW-1133">Transmembrane helix</keyword>
<keyword evidence="4" id="KW-1003">Cell membrane</keyword>
<evidence type="ECO:0000256" key="14">
    <source>
        <dbReference type="SAM" id="Phobius"/>
    </source>
</evidence>
<reference evidence="16 19" key="2">
    <citation type="submission" date="2021-01" db="EMBL/GenBank/DDBJ databases">
        <title>FDA dAtabase for Regulatory Grade micrObial Sequences (FDA-ARGOS): Supporting development and validation of Infectious Disease Dx tests.</title>
        <authorList>
            <person name="Sproer C."/>
            <person name="Gronow S."/>
            <person name="Severitt S."/>
            <person name="Schroder I."/>
            <person name="Tallon L."/>
            <person name="Sadzewicz L."/>
            <person name="Zhao X."/>
            <person name="Boylan J."/>
            <person name="Ott S."/>
            <person name="Bowen H."/>
            <person name="Vavikolanu K."/>
            <person name="Mehta A."/>
            <person name="Aluvathingal J."/>
            <person name="Nadendla S."/>
            <person name="Lowell S."/>
            <person name="Myers T."/>
            <person name="Yan Y."/>
            <person name="Sichtig H."/>
        </authorList>
    </citation>
    <scope>NUCLEOTIDE SEQUENCE [LARGE SCALE GENOMIC DNA]</scope>
    <source>
        <strain evidence="16 19">FDAARGOS_1148</strain>
    </source>
</reference>
<dbReference type="OrthoDB" id="9780487at2"/>
<dbReference type="Pfam" id="PF02518">
    <property type="entry name" value="HATPase_c"/>
    <property type="match status" value="1"/>
</dbReference>
<dbReference type="GeneID" id="93727443"/>
<dbReference type="GO" id="GO:0005886">
    <property type="term" value="C:plasma membrane"/>
    <property type="evidence" value="ECO:0007669"/>
    <property type="project" value="UniProtKB-SubCell"/>
</dbReference>
<keyword evidence="11" id="KW-0902">Two-component regulatory system</keyword>
<evidence type="ECO:0000256" key="10">
    <source>
        <dbReference type="ARBA" id="ARBA00022989"/>
    </source>
</evidence>
<dbReference type="Proteomes" id="UP000595942">
    <property type="component" value="Chromosome"/>
</dbReference>
<evidence type="ECO:0000256" key="5">
    <source>
        <dbReference type="ARBA" id="ARBA00022679"/>
    </source>
</evidence>
<keyword evidence="9" id="KW-0067">ATP-binding</keyword>